<feature type="region of interest" description="Disordered" evidence="1">
    <location>
        <begin position="292"/>
        <end position="316"/>
    </location>
</feature>
<organism evidence="2 3">
    <name type="scientific">Austropuccinia psidii MF-1</name>
    <dbReference type="NCBI Taxonomy" id="1389203"/>
    <lineage>
        <taxon>Eukaryota</taxon>
        <taxon>Fungi</taxon>
        <taxon>Dikarya</taxon>
        <taxon>Basidiomycota</taxon>
        <taxon>Pucciniomycotina</taxon>
        <taxon>Pucciniomycetes</taxon>
        <taxon>Pucciniales</taxon>
        <taxon>Sphaerophragmiaceae</taxon>
        <taxon>Austropuccinia</taxon>
    </lineage>
</organism>
<keyword evidence="3" id="KW-1185">Reference proteome</keyword>
<feature type="region of interest" description="Disordered" evidence="1">
    <location>
        <begin position="149"/>
        <end position="247"/>
    </location>
</feature>
<sequence length="485" mass="54833">KPYNYCDPTVEETFIPLETQSQANTPVTLSEPEVSKGKGKRHSEGLITARKWTPIATQRNRKPQNSASIQGKPTLTTCTGKITIINEVVASKGKLPKAGDSKFVKCTVKEILASKGLSRTRRPGGGHLGHSGRWKDIEGSHTHSDIHIPFQQKPQTRGLEGYLSISSAPPTPQRPFSMEHGQQEVQPSIPLGRTWSKLPEDMSQRDRFQRPYGKHQRLESHQAVQNPGGEGRQDKGESSHYTSYRRTADLDRAYSDSFRLTRSRPDQLCSAFTPFINRKISGQESPFFTIPERVRPNDPETVGLGERSTQEPEIAVHTSRISSPINRNITPTQIEHNVVTPESNLNSDALWLQMSQNEEQTQKQFSELQASHERMKKLTASIDKIVKTLQEGHAQLRKASEETNKSLNQVFEEQHHRKRGGDCLDQDRNKLFNVYHKMKPQPQGHVMDSPYHQEDIKPDAILVNKARSPSQYQDGDNMSYSEKEP</sequence>
<evidence type="ECO:0000313" key="2">
    <source>
        <dbReference type="EMBL" id="MBW0537151.1"/>
    </source>
</evidence>
<feature type="compositionally biased region" description="Polar residues" evidence="1">
    <location>
        <begin position="18"/>
        <end position="28"/>
    </location>
</feature>
<evidence type="ECO:0000313" key="3">
    <source>
        <dbReference type="Proteomes" id="UP000765509"/>
    </source>
</evidence>
<dbReference type="EMBL" id="AVOT02041786">
    <property type="protein sequence ID" value="MBW0537151.1"/>
    <property type="molecule type" value="Genomic_DNA"/>
</dbReference>
<reference evidence="2" key="1">
    <citation type="submission" date="2021-03" db="EMBL/GenBank/DDBJ databases">
        <title>Draft genome sequence of rust myrtle Austropuccinia psidii MF-1, a brazilian biotype.</title>
        <authorList>
            <person name="Quecine M.C."/>
            <person name="Pachon D.M.R."/>
            <person name="Bonatelli M.L."/>
            <person name="Correr F.H."/>
            <person name="Franceschini L.M."/>
            <person name="Leite T.F."/>
            <person name="Margarido G.R.A."/>
            <person name="Almeida C.A."/>
            <person name="Ferrarezi J.A."/>
            <person name="Labate C.A."/>
        </authorList>
    </citation>
    <scope>NUCLEOTIDE SEQUENCE</scope>
    <source>
        <strain evidence="2">MF-1</strain>
    </source>
</reference>
<feature type="non-terminal residue" evidence="2">
    <location>
        <position position="1"/>
    </location>
</feature>
<dbReference type="Proteomes" id="UP000765509">
    <property type="component" value="Unassembled WGS sequence"/>
</dbReference>
<dbReference type="AlphaFoldDB" id="A0A9Q3FB91"/>
<feature type="region of interest" description="Disordered" evidence="1">
    <location>
        <begin position="457"/>
        <end position="485"/>
    </location>
</feature>
<feature type="compositionally biased region" description="Basic and acidic residues" evidence="1">
    <location>
        <begin position="198"/>
        <end position="209"/>
    </location>
</feature>
<feature type="compositionally biased region" description="Polar residues" evidence="1">
    <location>
        <begin position="467"/>
        <end position="485"/>
    </location>
</feature>
<gene>
    <name evidence="2" type="ORF">O181_076866</name>
</gene>
<accession>A0A9Q3FB91</accession>
<protein>
    <submittedName>
        <fullName evidence="2">Uncharacterized protein</fullName>
    </submittedName>
</protein>
<feature type="region of interest" description="Disordered" evidence="1">
    <location>
        <begin position="17"/>
        <end position="43"/>
    </location>
</feature>
<comment type="caution">
    <text evidence="2">The sequence shown here is derived from an EMBL/GenBank/DDBJ whole genome shotgun (WGS) entry which is preliminary data.</text>
</comment>
<proteinExistence type="predicted"/>
<name>A0A9Q3FB91_9BASI</name>
<evidence type="ECO:0000256" key="1">
    <source>
        <dbReference type="SAM" id="MobiDB-lite"/>
    </source>
</evidence>